<gene>
    <name evidence="8" type="ORF">SCUCBS95973_009804</name>
</gene>
<feature type="transmembrane region" description="Helical" evidence="6">
    <location>
        <begin position="95"/>
        <end position="117"/>
    </location>
</feature>
<keyword evidence="9" id="KW-1185">Reference proteome</keyword>
<feature type="transmembrane region" description="Helical" evidence="6">
    <location>
        <begin position="379"/>
        <end position="397"/>
    </location>
</feature>
<evidence type="ECO:0000256" key="5">
    <source>
        <dbReference type="ARBA" id="ARBA00023136"/>
    </source>
</evidence>
<evidence type="ECO:0000313" key="9">
    <source>
        <dbReference type="Proteomes" id="UP001642405"/>
    </source>
</evidence>
<dbReference type="PROSITE" id="PS50850">
    <property type="entry name" value="MFS"/>
    <property type="match status" value="1"/>
</dbReference>
<feature type="transmembrane region" description="Helical" evidence="6">
    <location>
        <begin position="44"/>
        <end position="60"/>
    </location>
</feature>
<proteinExistence type="inferred from homology"/>
<dbReference type="Pfam" id="PF00083">
    <property type="entry name" value="Sugar_tr"/>
    <property type="match status" value="1"/>
</dbReference>
<feature type="transmembrane region" description="Helical" evidence="6">
    <location>
        <begin position="348"/>
        <end position="367"/>
    </location>
</feature>
<keyword evidence="4 6" id="KW-1133">Transmembrane helix</keyword>
<protein>
    <recommendedName>
        <fullName evidence="7">Major facilitator superfamily (MFS) profile domain-containing protein</fullName>
    </recommendedName>
</protein>
<feature type="transmembrane region" description="Helical" evidence="6">
    <location>
        <begin position="124"/>
        <end position="144"/>
    </location>
</feature>
<feature type="domain" description="Major facilitator superfamily (MFS) profile" evidence="7">
    <location>
        <begin position="47"/>
        <end position="498"/>
    </location>
</feature>
<dbReference type="SUPFAM" id="SSF103473">
    <property type="entry name" value="MFS general substrate transporter"/>
    <property type="match status" value="1"/>
</dbReference>
<feature type="transmembrane region" description="Helical" evidence="6">
    <location>
        <begin position="311"/>
        <end position="336"/>
    </location>
</feature>
<dbReference type="PANTHER" id="PTHR48022:SF33">
    <property type="entry name" value="SUGAR PERMEASE, PUTATIVE (AFU_ORTHOLOGUE AFUA_6G12040)-RELATED"/>
    <property type="match status" value="1"/>
</dbReference>
<evidence type="ECO:0000256" key="4">
    <source>
        <dbReference type="ARBA" id="ARBA00022989"/>
    </source>
</evidence>
<name>A0ABP0CZP5_9PEZI</name>
<comment type="caution">
    <text evidence="8">The sequence shown here is derived from an EMBL/GenBank/DDBJ whole genome shotgun (WGS) entry which is preliminary data.</text>
</comment>
<comment type="similarity">
    <text evidence="2">Belongs to the major facilitator superfamily. Sugar transporter (TC 2.A.1.1) family.</text>
</comment>
<dbReference type="Proteomes" id="UP001642405">
    <property type="component" value="Unassembled WGS sequence"/>
</dbReference>
<evidence type="ECO:0000256" key="1">
    <source>
        <dbReference type="ARBA" id="ARBA00004141"/>
    </source>
</evidence>
<evidence type="ECO:0000259" key="7">
    <source>
        <dbReference type="PROSITE" id="PS50850"/>
    </source>
</evidence>
<feature type="transmembrane region" description="Helical" evidence="6">
    <location>
        <begin position="409"/>
        <end position="433"/>
    </location>
</feature>
<dbReference type="InterPro" id="IPR050360">
    <property type="entry name" value="MFS_Sugar_Transporters"/>
</dbReference>
<dbReference type="InterPro" id="IPR036259">
    <property type="entry name" value="MFS_trans_sf"/>
</dbReference>
<feature type="non-terminal residue" evidence="8">
    <location>
        <position position="498"/>
    </location>
</feature>
<dbReference type="Gene3D" id="1.20.1250.20">
    <property type="entry name" value="MFS general substrate transporter like domains"/>
    <property type="match status" value="1"/>
</dbReference>
<dbReference type="EMBL" id="CAWUHB010000132">
    <property type="protein sequence ID" value="CAK7237015.1"/>
    <property type="molecule type" value="Genomic_DNA"/>
</dbReference>
<dbReference type="InterPro" id="IPR020846">
    <property type="entry name" value="MFS_dom"/>
</dbReference>
<feature type="transmembrane region" description="Helical" evidence="6">
    <location>
        <begin position="150"/>
        <end position="171"/>
    </location>
</feature>
<feature type="transmembrane region" description="Helical" evidence="6">
    <location>
        <begin position="183"/>
        <end position="202"/>
    </location>
</feature>
<dbReference type="PANTHER" id="PTHR48022">
    <property type="entry name" value="PLASTIDIC GLUCOSE TRANSPORTER 4"/>
    <property type="match status" value="1"/>
</dbReference>
<sequence length="498" mass="53847">MADKTQSDHVEMAKAGLVRIEQATVEELSPGQGAWATIKRNPRAIVVLAIVMCTALTLGIEQSLAGSLTGSQSFCKVMGTYDDALQSYEIPAGHMSAWTAIGIPFQLIGFYVAGFICDRWGRKWVLSGSMFVILVGAIVETVSANWVDWLVAKAIMAVSTGLVQSCFATYVAETTPRDLRGGALVAFQIFTNAGSLLSAVILEVSTARIPDVNNKLQYKIPLYAMIAMPFLLLIGVYTCLVESPAWLVIQDNHSKAKRSLRHIYPYMTEDEIEVELSKVVYMVQRERENHDMAASTSWISCFRGTDLRRTIVAIVPGTAWAMSGNILIVLSTYFFVLAGQHNGLRSTVIVQCTGIAVNIIATAAVELKTLGRFKIYTSGHIVMIGGMILIGAVGARWQNPGGDQVASNLLIAGVVIANIGCQFGPQAVSYLYASESGSALLRAKTTAISQSLSGLLLQLGGVYVPFMLTSWGTMTAFFFAGFGVVFWVISLFVVPDFT</sequence>
<reference evidence="8 9" key="1">
    <citation type="submission" date="2024-01" db="EMBL/GenBank/DDBJ databases">
        <authorList>
            <person name="Allen C."/>
            <person name="Tagirdzhanova G."/>
        </authorList>
    </citation>
    <scope>NUCLEOTIDE SEQUENCE [LARGE SCALE GENOMIC DNA]</scope>
</reference>
<feature type="transmembrane region" description="Helical" evidence="6">
    <location>
        <begin position="445"/>
        <end position="468"/>
    </location>
</feature>
<accession>A0ABP0CZP5</accession>
<feature type="transmembrane region" description="Helical" evidence="6">
    <location>
        <begin position="222"/>
        <end position="249"/>
    </location>
</feature>
<evidence type="ECO:0000313" key="8">
    <source>
        <dbReference type="EMBL" id="CAK7237015.1"/>
    </source>
</evidence>
<dbReference type="InterPro" id="IPR005828">
    <property type="entry name" value="MFS_sugar_transport-like"/>
</dbReference>
<evidence type="ECO:0000256" key="3">
    <source>
        <dbReference type="ARBA" id="ARBA00022692"/>
    </source>
</evidence>
<evidence type="ECO:0000256" key="2">
    <source>
        <dbReference type="ARBA" id="ARBA00010992"/>
    </source>
</evidence>
<evidence type="ECO:0000256" key="6">
    <source>
        <dbReference type="SAM" id="Phobius"/>
    </source>
</evidence>
<comment type="subcellular location">
    <subcellularLocation>
        <location evidence="1">Membrane</location>
        <topology evidence="1">Multi-pass membrane protein</topology>
    </subcellularLocation>
</comment>
<keyword evidence="5 6" id="KW-0472">Membrane</keyword>
<feature type="transmembrane region" description="Helical" evidence="6">
    <location>
        <begin position="474"/>
        <end position="494"/>
    </location>
</feature>
<organism evidence="8 9">
    <name type="scientific">Sporothrix curviconia</name>
    <dbReference type="NCBI Taxonomy" id="1260050"/>
    <lineage>
        <taxon>Eukaryota</taxon>
        <taxon>Fungi</taxon>
        <taxon>Dikarya</taxon>
        <taxon>Ascomycota</taxon>
        <taxon>Pezizomycotina</taxon>
        <taxon>Sordariomycetes</taxon>
        <taxon>Sordariomycetidae</taxon>
        <taxon>Ophiostomatales</taxon>
        <taxon>Ophiostomataceae</taxon>
        <taxon>Sporothrix</taxon>
    </lineage>
</organism>
<keyword evidence="3 6" id="KW-0812">Transmembrane</keyword>